<dbReference type="GO" id="GO:0005737">
    <property type="term" value="C:cytoplasm"/>
    <property type="evidence" value="ECO:0007669"/>
    <property type="project" value="UniProtKB-SubCell"/>
</dbReference>
<dbReference type="SUPFAM" id="SSF52540">
    <property type="entry name" value="P-loop containing nucleoside triphosphate hydrolases"/>
    <property type="match status" value="1"/>
</dbReference>
<evidence type="ECO:0000256" key="3">
    <source>
        <dbReference type="HAMAP-Rule" id="MF_00376"/>
    </source>
</evidence>
<dbReference type="InterPro" id="IPR027417">
    <property type="entry name" value="P-loop_NTPase"/>
</dbReference>
<dbReference type="NCBIfam" id="TIGR00152">
    <property type="entry name" value="dephospho-CoA kinase"/>
    <property type="match status" value="1"/>
</dbReference>
<dbReference type="HAMAP" id="MF_00376">
    <property type="entry name" value="Dephospho_CoA_kinase"/>
    <property type="match status" value="1"/>
</dbReference>
<dbReference type="PROSITE" id="PS51219">
    <property type="entry name" value="DPCK"/>
    <property type="match status" value="1"/>
</dbReference>
<keyword evidence="2 3" id="KW-0067">ATP-binding</keyword>
<keyword evidence="1 3" id="KW-0547">Nucleotide-binding</keyword>
<evidence type="ECO:0000313" key="5">
    <source>
        <dbReference type="EMBL" id="QKN24321.1"/>
    </source>
</evidence>
<dbReference type="UniPathway" id="UPA00241">
    <property type="reaction ID" value="UER00356"/>
</dbReference>
<reference evidence="7 8" key="1">
    <citation type="submission" date="2019-11" db="EMBL/GenBank/DDBJ databases">
        <authorList>
            <person name="Ren C."/>
            <person name="Wang H."/>
            <person name="Xu Y."/>
        </authorList>
    </citation>
    <scope>NUCLEOTIDE SEQUENCE [LARGE SCALE GENOMIC DNA]</scope>
    <source>
        <strain evidence="8">JNU-WLY1368</strain>
        <strain evidence="5 7">LBM 19010</strain>
    </source>
</reference>
<dbReference type="AlphaFoldDB" id="A0A859DWG3"/>
<comment type="catalytic activity">
    <reaction evidence="3">
        <text>3'-dephospho-CoA + ATP = ADP + CoA + H(+)</text>
        <dbReference type="Rhea" id="RHEA:18245"/>
        <dbReference type="ChEBI" id="CHEBI:15378"/>
        <dbReference type="ChEBI" id="CHEBI:30616"/>
        <dbReference type="ChEBI" id="CHEBI:57287"/>
        <dbReference type="ChEBI" id="CHEBI:57328"/>
        <dbReference type="ChEBI" id="CHEBI:456216"/>
        <dbReference type="EC" id="2.7.1.24"/>
    </reaction>
</comment>
<dbReference type="CDD" id="cd02022">
    <property type="entry name" value="DPCK"/>
    <property type="match status" value="1"/>
</dbReference>
<keyword evidence="3 5" id="KW-0808">Transferase</keyword>
<dbReference type="GO" id="GO:0005524">
    <property type="term" value="F:ATP binding"/>
    <property type="evidence" value="ECO:0007669"/>
    <property type="project" value="UniProtKB-UniRule"/>
</dbReference>
<organism evidence="5 7">
    <name type="scientific">Caproicibacterium lactatifermentans</name>
    <dbReference type="NCBI Taxonomy" id="2666138"/>
    <lineage>
        <taxon>Bacteria</taxon>
        <taxon>Bacillati</taxon>
        <taxon>Bacillota</taxon>
        <taxon>Clostridia</taxon>
        <taxon>Eubacteriales</taxon>
        <taxon>Oscillospiraceae</taxon>
        <taxon>Caproicibacterium</taxon>
    </lineage>
</organism>
<keyword evidence="3" id="KW-0173">Coenzyme A biosynthesis</keyword>
<dbReference type="GO" id="GO:0015937">
    <property type="term" value="P:coenzyme A biosynthetic process"/>
    <property type="evidence" value="ECO:0007669"/>
    <property type="project" value="UniProtKB-UniRule"/>
</dbReference>
<keyword evidence="8" id="KW-1185">Reference proteome</keyword>
<evidence type="ECO:0000256" key="2">
    <source>
        <dbReference type="ARBA" id="ARBA00022840"/>
    </source>
</evidence>
<dbReference type="EMBL" id="CP046161">
    <property type="protein sequence ID" value="QKO30666.1"/>
    <property type="molecule type" value="Genomic_DNA"/>
</dbReference>
<protein>
    <recommendedName>
        <fullName evidence="3 4">Dephospho-CoA kinase</fullName>
        <ecNumber evidence="3 4">2.7.1.24</ecNumber>
    </recommendedName>
    <alternativeName>
        <fullName evidence="3">Dephosphocoenzyme A kinase</fullName>
    </alternativeName>
</protein>
<comment type="pathway">
    <text evidence="3">Cofactor biosynthesis; coenzyme A biosynthesis; CoA from (R)-pantothenate: step 5/5.</text>
</comment>
<dbReference type="Pfam" id="PF01121">
    <property type="entry name" value="CoaE"/>
    <property type="match status" value="1"/>
</dbReference>
<dbReference type="PANTHER" id="PTHR10695:SF46">
    <property type="entry name" value="BIFUNCTIONAL COENZYME A SYNTHASE-RELATED"/>
    <property type="match status" value="1"/>
</dbReference>
<comment type="subcellular location">
    <subcellularLocation>
        <location evidence="3">Cytoplasm</location>
    </subcellularLocation>
</comment>
<reference evidence="6" key="2">
    <citation type="journal article" date="2021" name="Appl. Environ. Microbiol.">
        <title>Adaptability of a Caproate-Producing Bacterium Contributes to Its Dominance in an Anaerobic Fermentation System.</title>
        <authorList>
            <person name="Wang H."/>
            <person name="Gu Y."/>
            <person name="Zhou W."/>
            <person name="Zhao D."/>
            <person name="Qiao Z."/>
            <person name="Zheng J."/>
            <person name="Gao J."/>
            <person name="Chen X."/>
            <person name="Ren C."/>
            <person name="Xu Y."/>
        </authorList>
    </citation>
    <scope>NUCLEOTIDE SEQUENCE</scope>
    <source>
        <strain evidence="6">JNU-WLY1368</strain>
    </source>
</reference>
<dbReference type="InterPro" id="IPR001977">
    <property type="entry name" value="Depp_CoAkinase"/>
</dbReference>
<evidence type="ECO:0000256" key="4">
    <source>
        <dbReference type="NCBIfam" id="TIGR00152"/>
    </source>
</evidence>
<dbReference type="RefSeq" id="WP_086035354.1">
    <property type="nucleotide sequence ID" value="NZ_CP046051.1"/>
</dbReference>
<comment type="similarity">
    <text evidence="3">Belongs to the CoaE family.</text>
</comment>
<reference evidence="6" key="3">
    <citation type="journal article" date="2022" name="Int. J. Syst. Evol. Microbiol.">
        <title>Caproicibacterium lactatifermentans sp. nov., isolated from pit clay used for the production of Chinese strong aroma-type liquor.</title>
        <authorList>
            <person name="Wang H."/>
            <person name="Gu Y."/>
            <person name="Zhao D."/>
            <person name="Qiao Z."/>
            <person name="Zheng J."/>
            <person name="Gao J."/>
            <person name="Ren C."/>
            <person name="Xu Y."/>
        </authorList>
    </citation>
    <scope>NUCLEOTIDE SEQUENCE</scope>
    <source>
        <strain evidence="6">JNU-WLY1368</strain>
    </source>
</reference>
<dbReference type="Proteomes" id="UP000509623">
    <property type="component" value="Chromosome"/>
</dbReference>
<feature type="binding site" evidence="3">
    <location>
        <begin position="13"/>
        <end position="18"/>
    </location>
    <ligand>
        <name>ATP</name>
        <dbReference type="ChEBI" id="CHEBI:30616"/>
    </ligand>
</feature>
<dbReference type="Proteomes" id="UP000501316">
    <property type="component" value="Chromosome"/>
</dbReference>
<dbReference type="PANTHER" id="PTHR10695">
    <property type="entry name" value="DEPHOSPHO-COA KINASE-RELATED"/>
    <property type="match status" value="1"/>
</dbReference>
<comment type="function">
    <text evidence="3">Catalyzes the phosphorylation of the 3'-hydroxyl group of dephosphocoenzyme A to form coenzyme A.</text>
</comment>
<sequence>MTDCVIGLTGPTGAGKSTWTAAFRALGCAVIDCDALAGQVTEEPKVQQALQKEFGADVVKDGVLNHRLLAARAFVDAQSVKRLNAVTHPAIGADIDRLMRHYKQLNLPAIIIDAPLLFEGKLDTLCSMTAAVLAPRELRLARIQGRDGITKAEAERRMASQHDDHFFQQHADEILDGSAPAEQIPALAAQKLQDWLGKCI</sequence>
<evidence type="ECO:0000313" key="7">
    <source>
        <dbReference type="Proteomes" id="UP000501316"/>
    </source>
</evidence>
<dbReference type="Gene3D" id="3.40.50.300">
    <property type="entry name" value="P-loop containing nucleotide triphosphate hydrolases"/>
    <property type="match status" value="1"/>
</dbReference>
<dbReference type="EC" id="2.7.1.24" evidence="3 4"/>
<dbReference type="EMBL" id="CP046051">
    <property type="protein sequence ID" value="QKN24321.1"/>
    <property type="molecule type" value="Genomic_DNA"/>
</dbReference>
<proteinExistence type="inferred from homology"/>
<evidence type="ECO:0000256" key="1">
    <source>
        <dbReference type="ARBA" id="ARBA00022741"/>
    </source>
</evidence>
<accession>A0A859DWG3</accession>
<keyword evidence="3 5" id="KW-0418">Kinase</keyword>
<dbReference type="GO" id="GO:0004140">
    <property type="term" value="F:dephospho-CoA kinase activity"/>
    <property type="evidence" value="ECO:0007669"/>
    <property type="project" value="UniProtKB-UniRule"/>
</dbReference>
<evidence type="ECO:0000313" key="8">
    <source>
        <dbReference type="Proteomes" id="UP000509623"/>
    </source>
</evidence>
<evidence type="ECO:0000313" key="6">
    <source>
        <dbReference type="EMBL" id="QKO30666.1"/>
    </source>
</evidence>
<keyword evidence="3" id="KW-0963">Cytoplasm</keyword>
<dbReference type="KEGG" id="clf:GJQ69_07385"/>
<gene>
    <name evidence="3" type="primary">coaE</name>
    <name evidence="5" type="ORF">GJQ69_07385</name>
    <name evidence="6" type="ORF">GKP14_06425</name>
</gene>
<name>A0A859DWG3_9FIRM</name>